<keyword evidence="5" id="KW-0479">Metal-binding</keyword>
<evidence type="ECO:0000313" key="6">
    <source>
        <dbReference type="EMBL" id="SOC21155.1"/>
    </source>
</evidence>
<keyword evidence="3 4" id="KW-0067">ATP-binding</keyword>
<dbReference type="EC" id="6.3.3.2" evidence="5"/>
<dbReference type="SUPFAM" id="SSF100950">
    <property type="entry name" value="NagB/RpiA/CoA transferase-like"/>
    <property type="match status" value="1"/>
</dbReference>
<dbReference type="InterPro" id="IPR002698">
    <property type="entry name" value="FTHF_cligase"/>
</dbReference>
<dbReference type="GO" id="GO:0035999">
    <property type="term" value="P:tetrahydrofolate interconversion"/>
    <property type="evidence" value="ECO:0007669"/>
    <property type="project" value="TreeGrafter"/>
</dbReference>
<dbReference type="Proteomes" id="UP000219636">
    <property type="component" value="Unassembled WGS sequence"/>
</dbReference>
<keyword evidence="7" id="KW-1185">Reference proteome</keyword>
<comment type="catalytic activity">
    <reaction evidence="5">
        <text>(6S)-5-formyl-5,6,7,8-tetrahydrofolate + ATP = (6R)-5,10-methenyltetrahydrofolate + ADP + phosphate</text>
        <dbReference type="Rhea" id="RHEA:10488"/>
        <dbReference type="ChEBI" id="CHEBI:30616"/>
        <dbReference type="ChEBI" id="CHEBI:43474"/>
        <dbReference type="ChEBI" id="CHEBI:57455"/>
        <dbReference type="ChEBI" id="CHEBI:57457"/>
        <dbReference type="ChEBI" id="CHEBI:456216"/>
        <dbReference type="EC" id="6.3.3.2"/>
    </reaction>
</comment>
<dbReference type="PANTHER" id="PTHR23407">
    <property type="entry name" value="ATPASE INHIBITOR/5-FORMYLTETRAHYDROFOLATE CYCLO-LIGASE"/>
    <property type="match status" value="1"/>
</dbReference>
<keyword evidence="6" id="KW-0436">Ligase</keyword>
<dbReference type="GO" id="GO:0009396">
    <property type="term" value="P:folic acid-containing compound biosynthetic process"/>
    <property type="evidence" value="ECO:0007669"/>
    <property type="project" value="TreeGrafter"/>
</dbReference>
<dbReference type="NCBIfam" id="TIGR02727">
    <property type="entry name" value="MTHFS_bact"/>
    <property type="match status" value="1"/>
</dbReference>
<dbReference type="AlphaFoldDB" id="A0A285TG06"/>
<feature type="binding site" evidence="4">
    <location>
        <position position="54"/>
    </location>
    <ligand>
        <name>substrate</name>
    </ligand>
</feature>
<dbReference type="PANTHER" id="PTHR23407:SF1">
    <property type="entry name" value="5-FORMYLTETRAHYDROFOLATE CYCLO-LIGASE"/>
    <property type="match status" value="1"/>
</dbReference>
<evidence type="ECO:0000256" key="4">
    <source>
        <dbReference type="PIRSR" id="PIRSR006806-1"/>
    </source>
</evidence>
<dbReference type="InterPro" id="IPR024185">
    <property type="entry name" value="FTHF_cligase-like_sf"/>
</dbReference>
<sequence length="199" mass="23015">MNKRELRRKIKQQLENMSENLYQQSSLTIKDKLLKEPSIIEGDTIAITISNNREVDTTGIIESLWKQGKRVVVPKCNSINRTMQFYKIENFNQLEIVYMDLREPIPQITELVSAEQIDCMIVPGIVFDKSGYRIGYGGGYYDRYLEKFKGNVISLAFHNQLVDMVPRDPHDLPVNLIVTEQNRIDCIQNRGSVKTSMKN</sequence>
<dbReference type="Gene3D" id="3.40.50.10420">
    <property type="entry name" value="NagB/RpiA/CoA transferase-like"/>
    <property type="match status" value="1"/>
</dbReference>
<dbReference type="GO" id="GO:0005524">
    <property type="term" value="F:ATP binding"/>
    <property type="evidence" value="ECO:0007669"/>
    <property type="project" value="UniProtKB-KW"/>
</dbReference>
<dbReference type="PIRSF" id="PIRSF006806">
    <property type="entry name" value="FTHF_cligase"/>
    <property type="match status" value="1"/>
</dbReference>
<gene>
    <name evidence="6" type="ORF">SAMN05880501_112137</name>
</gene>
<protein>
    <recommendedName>
        <fullName evidence="5">5-formyltetrahydrofolate cyclo-ligase</fullName>
        <ecNumber evidence="5">6.3.3.2</ecNumber>
    </recommendedName>
</protein>
<comment type="similarity">
    <text evidence="1 5">Belongs to the 5-formyltetrahydrofolate cyclo-ligase family.</text>
</comment>
<organism evidence="6 7">
    <name type="scientific">Ureibacillus xyleni</name>
    <dbReference type="NCBI Taxonomy" id="614648"/>
    <lineage>
        <taxon>Bacteria</taxon>
        <taxon>Bacillati</taxon>
        <taxon>Bacillota</taxon>
        <taxon>Bacilli</taxon>
        <taxon>Bacillales</taxon>
        <taxon>Caryophanaceae</taxon>
        <taxon>Ureibacillus</taxon>
    </lineage>
</organism>
<feature type="binding site" evidence="4">
    <location>
        <position position="49"/>
    </location>
    <ligand>
        <name>substrate</name>
    </ligand>
</feature>
<evidence type="ECO:0000313" key="7">
    <source>
        <dbReference type="Proteomes" id="UP000219636"/>
    </source>
</evidence>
<dbReference type="GO" id="GO:0030272">
    <property type="term" value="F:5-formyltetrahydrofolate cyclo-ligase activity"/>
    <property type="evidence" value="ECO:0007669"/>
    <property type="project" value="UniProtKB-EC"/>
</dbReference>
<accession>A0A285TG06</accession>
<evidence type="ECO:0000256" key="5">
    <source>
        <dbReference type="RuleBase" id="RU361279"/>
    </source>
</evidence>
<feature type="binding site" evidence="4">
    <location>
        <begin position="133"/>
        <end position="141"/>
    </location>
    <ligand>
        <name>ATP</name>
        <dbReference type="ChEBI" id="CHEBI:30616"/>
    </ligand>
</feature>
<name>A0A285TG06_9BACL</name>
<feature type="binding site" evidence="4">
    <location>
        <begin position="3"/>
        <end position="7"/>
    </location>
    <ligand>
        <name>ATP</name>
        <dbReference type="ChEBI" id="CHEBI:30616"/>
    </ligand>
</feature>
<dbReference type="RefSeq" id="WP_097074614.1">
    <property type="nucleotide sequence ID" value="NZ_OBMQ01000012.1"/>
</dbReference>
<evidence type="ECO:0000256" key="1">
    <source>
        <dbReference type="ARBA" id="ARBA00010638"/>
    </source>
</evidence>
<dbReference type="OrthoDB" id="9801938at2"/>
<dbReference type="EMBL" id="OBMQ01000012">
    <property type="protein sequence ID" value="SOC21155.1"/>
    <property type="molecule type" value="Genomic_DNA"/>
</dbReference>
<evidence type="ECO:0000256" key="2">
    <source>
        <dbReference type="ARBA" id="ARBA00022741"/>
    </source>
</evidence>
<dbReference type="Pfam" id="PF01812">
    <property type="entry name" value="5-FTHF_cyc-lig"/>
    <property type="match status" value="1"/>
</dbReference>
<reference evidence="7" key="1">
    <citation type="submission" date="2017-08" db="EMBL/GenBank/DDBJ databases">
        <authorList>
            <person name="Varghese N."/>
            <person name="Submissions S."/>
        </authorList>
    </citation>
    <scope>NUCLEOTIDE SEQUENCE [LARGE SCALE GENOMIC DNA]</scope>
    <source>
        <strain evidence="7">JC22</strain>
    </source>
</reference>
<dbReference type="InterPro" id="IPR037171">
    <property type="entry name" value="NagB/RpiA_transferase-like"/>
</dbReference>
<comment type="cofactor">
    <cofactor evidence="5">
        <name>Mg(2+)</name>
        <dbReference type="ChEBI" id="CHEBI:18420"/>
    </cofactor>
</comment>
<dbReference type="GO" id="GO:0046872">
    <property type="term" value="F:metal ion binding"/>
    <property type="evidence" value="ECO:0007669"/>
    <property type="project" value="UniProtKB-KW"/>
</dbReference>
<proteinExistence type="inferred from homology"/>
<evidence type="ECO:0000256" key="3">
    <source>
        <dbReference type="ARBA" id="ARBA00022840"/>
    </source>
</evidence>
<keyword evidence="5" id="KW-0460">Magnesium</keyword>
<keyword evidence="2 4" id="KW-0547">Nucleotide-binding</keyword>